<gene>
    <name evidence="2" type="ORF">APAC_2601</name>
</gene>
<feature type="compositionally biased region" description="Low complexity" evidence="1">
    <location>
        <begin position="280"/>
        <end position="294"/>
    </location>
</feature>
<dbReference type="InterPro" id="IPR036465">
    <property type="entry name" value="vWFA_dom_sf"/>
</dbReference>
<feature type="region of interest" description="Disordered" evidence="1">
    <location>
        <begin position="644"/>
        <end position="664"/>
    </location>
</feature>
<feature type="compositionally biased region" description="Low complexity" evidence="1">
    <location>
        <begin position="653"/>
        <end position="663"/>
    </location>
</feature>
<name>A0A5C2HGX6_9BACT</name>
<proteinExistence type="predicted"/>
<keyword evidence="3" id="KW-1185">Reference proteome</keyword>
<dbReference type="Proteomes" id="UP000322726">
    <property type="component" value="Chromosome"/>
</dbReference>
<dbReference type="Gene3D" id="3.40.50.410">
    <property type="entry name" value="von Willebrand factor, type A domain"/>
    <property type="match status" value="1"/>
</dbReference>
<reference evidence="3" key="1">
    <citation type="submission" date="2019-09" db="EMBL/GenBank/DDBJ databases">
        <title>Complete genome sequencing of four Arcobacter species reveals a diverse suite of mobile elements.</title>
        <authorList>
            <person name="On S.L.W."/>
            <person name="Miller W.G."/>
            <person name="Biggs P."/>
            <person name="Cornelius A."/>
            <person name="Vandamme P."/>
        </authorList>
    </citation>
    <scope>NUCLEOTIDE SEQUENCE [LARGE SCALE GENOMIC DNA]</scope>
    <source>
        <strain evidence="3">LMG 26638</strain>
    </source>
</reference>
<evidence type="ECO:0000313" key="3">
    <source>
        <dbReference type="Proteomes" id="UP000322726"/>
    </source>
</evidence>
<protein>
    <submittedName>
        <fullName evidence="2">Uncharacterized protein</fullName>
    </submittedName>
</protein>
<organism evidence="2 3">
    <name type="scientific">Malaciobacter pacificus</name>
    <dbReference type="NCBI Taxonomy" id="1080223"/>
    <lineage>
        <taxon>Bacteria</taxon>
        <taxon>Pseudomonadati</taxon>
        <taxon>Campylobacterota</taxon>
        <taxon>Epsilonproteobacteria</taxon>
        <taxon>Campylobacterales</taxon>
        <taxon>Arcobacteraceae</taxon>
        <taxon>Malaciobacter</taxon>
    </lineage>
</organism>
<dbReference type="SUPFAM" id="SSF53300">
    <property type="entry name" value="vWA-like"/>
    <property type="match status" value="1"/>
</dbReference>
<evidence type="ECO:0000256" key="1">
    <source>
        <dbReference type="SAM" id="MobiDB-lite"/>
    </source>
</evidence>
<reference evidence="2 3" key="3">
    <citation type="submission" date="2019-09" db="EMBL/GenBank/DDBJ databases">
        <title>Taxonomic note: a critical rebuttal of the proposed division of the genus Arcobacter into six genera, emended descriptions of Arcobacter anaerophilus and the genus Arcobacter, and an assessment of genus-level boundaries for Epsilonproteobacteria using in silico genomic comparator tools.</title>
        <authorList>
            <person name="On S.L.W."/>
            <person name="Miller W.G."/>
            <person name="Biggs P."/>
            <person name="Cornelius A."/>
            <person name="Vandamme P."/>
        </authorList>
    </citation>
    <scope>NUCLEOTIDE SEQUENCE [LARGE SCALE GENOMIC DNA]</scope>
    <source>
        <strain evidence="2 3">LMG 26638</strain>
    </source>
</reference>
<dbReference type="RefSeq" id="WP_130234527.1">
    <property type="nucleotide sequence ID" value="NZ_BMEF01000026.1"/>
</dbReference>
<dbReference type="EMBL" id="CP035928">
    <property type="protein sequence ID" value="QEP35642.1"/>
    <property type="molecule type" value="Genomic_DNA"/>
</dbReference>
<evidence type="ECO:0000313" key="2">
    <source>
        <dbReference type="EMBL" id="QEP35642.1"/>
    </source>
</evidence>
<feature type="region of interest" description="Disordered" evidence="1">
    <location>
        <begin position="280"/>
        <end position="300"/>
    </location>
</feature>
<reference evidence="2 3" key="2">
    <citation type="submission" date="2019-09" db="EMBL/GenBank/DDBJ databases">
        <title>Complete genome sequencing of four Arcobacter species reveals a diverse suite of mobile elements.</title>
        <authorList>
            <person name="Miller W.G."/>
            <person name="Yee E."/>
            <person name="Bono J.L."/>
        </authorList>
    </citation>
    <scope>NUCLEOTIDE SEQUENCE [LARGE SCALE GENOMIC DNA]</scope>
    <source>
        <strain evidence="2 3">LMG 26638</strain>
    </source>
</reference>
<accession>A0A5C2HGX6</accession>
<dbReference type="KEGG" id="apai:APAC_2601"/>
<dbReference type="PROSITE" id="PS51257">
    <property type="entry name" value="PROKAR_LIPOPROTEIN"/>
    <property type="match status" value="1"/>
</dbReference>
<dbReference type="OrthoDB" id="5377085at2"/>
<sequence length="1375" mass="143656">MEKYLKYSIISSVAALVLTGCGGGGSSTSSNLSAVFKDAGVDGLTYTCGTTTNTTTDGGKFTIDSTQCNEVEFSIGNVKLGSIAVIDITDGVVYPTDLTPIERTDTTQTDQTKTENENLINMLRFLQSFDDNPNDGIQINLTEDQKNSLPTLDFSKTIGESDLKTALNTVGKTLKKTNHAIAHYEETLREDLAIDIDTVPPAPPVIEKEISATSSDTVTLEIVGEKGTSVFLNGNDTGVVINDEGKATINIENLVDGNNNFDIKLKDQKHSLDITDSTSTTITKDTTAPDTPTSNAPSVTNLDSITTTISGEDGTEVFLDGTTVGTISNGTLDITLDLSGEDGDKTFAVTLKDTAGNESSALNLSIQKNSSAPNKPTATIGENTYLNTSSSNLDSVSTTISGEEGAEVFVNGTSVGTISSGTLDINLDTTGADGTKTFNITLKDNAGNISSALVLNVIKDTSAPSLPTHLGTVSAINSDSTMTTISGEDGTEVYVNGTKFGTISGGSLEITLDTSGSDGTKTFAIVLKDAAGNESSVLNISIIKDTAAPAVATNSSIPTYINSATSNPDLLSTTISGEDGTDVYVDGLKVGTISGGALNIDLNTSGEDGTKSFAVTLKDAAGNESSVLNISIIKDTTAPAVAKDSGTPSAVNSDTTTTTISGEDGTEVFVNGNKIGTISNGTLDVKLNMSGDDGAKTFAIVLKDAAGNESSALNISIIKDTTAPAVAKDSGTASAVNSDTTTTISGEDGTEVFVNGVSVGIISGGTLDITLDMPGEDGTKTFTIILKDAAGNESGALNISVIKDTVAPSAPNVLSQTALVDNKLSATISGEVGSKVIVNNVEYGEIGTLGTLNILIDNPGNSYYETLEVKLQDIAGNVSSITNYVTTFSRINLNTDTTYFIPENISVLRNSATNEEAIIMAYETNQAVSGAVAKILIDVNTSVSDKLAEIISAIASASNLSTPVKLIEQLSSTTDIEKVLAEYTLTSYSSIGTIDLISQIVNGIMGGNLTNLPTTTSGSLLETYFNIKFNLEKDVNTGESYLTMTLVPNNVALNYQTIIGSILNTGNISNNTETLVNNIDTFTASASTTKTADFVFVVDDSGSMSSYQTAVSQAANDFANAITNAGLNFRAGIITTSCGTPSDTCYYSSDDYDRVLNNIGIIENDVEAFKTNVKVGTYGDGTETGIYNAEYALQSIALGDTIDGPLTSLNIPQGNELSVIILSDEPSQYPRRSGGTNFDINNNLFIDRGYNVYSIVKPDSSLYCYSSNGCTDGNPSKYDDLAIATGGMVADISNTTNYSTIMNTIAQNASGNLGYKLNNEGVVESTIFVTVNGVEVAHDNTNGWRYIQNSNSVLFYGTAIPQDGDEIKIQYSYKH</sequence>